<dbReference type="RefSeq" id="WP_265263446.1">
    <property type="nucleotide sequence ID" value="NZ_JAIHOM010000019.1"/>
</dbReference>
<dbReference type="SFLD" id="SFLDS00029">
    <property type="entry name" value="Radical_SAM"/>
    <property type="match status" value="1"/>
</dbReference>
<evidence type="ECO:0000256" key="5">
    <source>
        <dbReference type="ARBA" id="ARBA00023004"/>
    </source>
</evidence>
<keyword evidence="7" id="KW-0560">Oxidoreductase</keyword>
<keyword evidence="6" id="KW-0411">Iron-sulfur</keyword>
<dbReference type="InterPro" id="IPR012837">
    <property type="entry name" value="NrdG"/>
</dbReference>
<sequence length="207" mass="22680">MTPFTDYASPTPVEIPAHHLNIMGYVDESQVNGPGIRAVVWVQGCKRECPGCFNPASWSFEINQLVAVETLAEQILKNPNNQGVTFSGGEPFWQASALGELAEILKAEGLNVMSFTGFTLEELRRDDAPKGADALLAQLDILVDGPYVESLAIHSPDSPVSSRNQRIHIFNPAFQDQITWASDQMEIHILKDGSRIITGFQGQLGLM</sequence>
<protein>
    <recommendedName>
        <fullName evidence="7">Anaerobic ribonucleoside-triphosphate reductase-activating protein</fullName>
        <ecNumber evidence="7">1.97.1.-</ecNumber>
    </recommendedName>
</protein>
<comment type="caution">
    <text evidence="8">The sequence shown here is derived from an EMBL/GenBank/DDBJ whole genome shotgun (WGS) entry which is preliminary data.</text>
</comment>
<dbReference type="SFLD" id="SFLDF00299">
    <property type="entry name" value="anaerobic_ribonucleoside-triph"/>
    <property type="match status" value="1"/>
</dbReference>
<proteinExistence type="inferred from homology"/>
<evidence type="ECO:0000313" key="8">
    <source>
        <dbReference type="EMBL" id="MCW6035731.1"/>
    </source>
</evidence>
<dbReference type="InterPro" id="IPR013785">
    <property type="entry name" value="Aldolase_TIM"/>
</dbReference>
<comment type="cofactor">
    <cofactor evidence="1">
        <name>[4Fe-4S] cluster</name>
        <dbReference type="ChEBI" id="CHEBI:49883"/>
    </cofactor>
</comment>
<reference evidence="8 9" key="1">
    <citation type="submission" date="2021-08" db="EMBL/GenBank/DDBJ databases">
        <title>Draft genome sequence of Spirulina subsalsa with high tolerance to salinity and hype-accumulation of phycocyanin.</title>
        <authorList>
            <person name="Pei H."/>
            <person name="Jiang L."/>
        </authorList>
    </citation>
    <scope>NUCLEOTIDE SEQUENCE [LARGE SCALE GENOMIC DNA]</scope>
    <source>
        <strain evidence="8 9">FACHB-351</strain>
    </source>
</reference>
<dbReference type="SFLD" id="SFLDG01063">
    <property type="entry name" value="activating_enzymes__group_1"/>
    <property type="match status" value="1"/>
</dbReference>
<comment type="similarity">
    <text evidence="7">Belongs to the organic radical-activating enzymes family.</text>
</comment>
<dbReference type="InterPro" id="IPR007197">
    <property type="entry name" value="rSAM"/>
</dbReference>
<evidence type="ECO:0000313" key="9">
    <source>
        <dbReference type="Proteomes" id="UP001526426"/>
    </source>
</evidence>
<accession>A0ABT3L2J4</accession>
<dbReference type="InterPro" id="IPR058240">
    <property type="entry name" value="rSAM_sf"/>
</dbReference>
<gene>
    <name evidence="8" type="ORF">K4A83_05515</name>
</gene>
<dbReference type="Pfam" id="PF13353">
    <property type="entry name" value="Fer4_12"/>
    <property type="match status" value="1"/>
</dbReference>
<evidence type="ECO:0000256" key="4">
    <source>
        <dbReference type="ARBA" id="ARBA00022723"/>
    </source>
</evidence>
<keyword evidence="4" id="KW-0479">Metal-binding</keyword>
<comment type="function">
    <text evidence="7">Activation of anaerobic ribonucleoside-triphosphate reductase under anaerobic conditions by generation of an organic free radical, using S-adenosylmethionine and reduced flavodoxin as cosubstrates to produce 5'-deoxy-adenosine.</text>
</comment>
<evidence type="ECO:0000256" key="1">
    <source>
        <dbReference type="ARBA" id="ARBA00001966"/>
    </source>
</evidence>
<dbReference type="EMBL" id="JAIHOM010000019">
    <property type="protein sequence ID" value="MCW6035731.1"/>
    <property type="molecule type" value="Genomic_DNA"/>
</dbReference>
<evidence type="ECO:0000256" key="3">
    <source>
        <dbReference type="ARBA" id="ARBA00022691"/>
    </source>
</evidence>
<dbReference type="CDD" id="cd01335">
    <property type="entry name" value="Radical_SAM"/>
    <property type="match status" value="1"/>
</dbReference>
<keyword evidence="2" id="KW-0004">4Fe-4S</keyword>
<keyword evidence="5" id="KW-0408">Iron</keyword>
<dbReference type="Proteomes" id="UP001526426">
    <property type="component" value="Unassembled WGS sequence"/>
</dbReference>
<keyword evidence="3" id="KW-0949">S-adenosyl-L-methionine</keyword>
<dbReference type="InterPro" id="IPR034457">
    <property type="entry name" value="Organic_radical-activating"/>
</dbReference>
<evidence type="ECO:0000256" key="7">
    <source>
        <dbReference type="PIRNR" id="PIRNR000368"/>
    </source>
</evidence>
<evidence type="ECO:0000256" key="6">
    <source>
        <dbReference type="ARBA" id="ARBA00023014"/>
    </source>
</evidence>
<dbReference type="PANTHER" id="PTHR30352">
    <property type="entry name" value="PYRUVATE FORMATE-LYASE-ACTIVATING ENZYME"/>
    <property type="match status" value="1"/>
</dbReference>
<dbReference type="SFLD" id="SFLDG01066">
    <property type="entry name" value="organic_radical-activating_enz"/>
    <property type="match status" value="1"/>
</dbReference>
<dbReference type="EC" id="1.97.1.-" evidence="7"/>
<name>A0ABT3L2J4_9CYAN</name>
<keyword evidence="9" id="KW-1185">Reference proteome</keyword>
<evidence type="ECO:0000256" key="2">
    <source>
        <dbReference type="ARBA" id="ARBA00022485"/>
    </source>
</evidence>
<dbReference type="Gene3D" id="3.20.20.70">
    <property type="entry name" value="Aldolase class I"/>
    <property type="match status" value="1"/>
</dbReference>
<organism evidence="8 9">
    <name type="scientific">Spirulina subsalsa FACHB-351</name>
    <dbReference type="NCBI Taxonomy" id="234711"/>
    <lineage>
        <taxon>Bacteria</taxon>
        <taxon>Bacillati</taxon>
        <taxon>Cyanobacteriota</taxon>
        <taxon>Cyanophyceae</taxon>
        <taxon>Spirulinales</taxon>
        <taxon>Spirulinaceae</taxon>
        <taxon>Spirulina</taxon>
    </lineage>
</organism>
<dbReference type="SUPFAM" id="SSF102114">
    <property type="entry name" value="Radical SAM enzymes"/>
    <property type="match status" value="1"/>
</dbReference>
<dbReference type="PANTHER" id="PTHR30352:SF2">
    <property type="entry name" value="ANAEROBIC RIBONUCLEOSIDE-TRIPHOSPHATE REDUCTASE-ACTIVATING PROTEIN"/>
    <property type="match status" value="1"/>
</dbReference>
<dbReference type="PIRSF" id="PIRSF000368">
    <property type="entry name" value="NrdG"/>
    <property type="match status" value="1"/>
</dbReference>